<evidence type="ECO:0000256" key="1">
    <source>
        <dbReference type="SAM" id="Phobius"/>
    </source>
</evidence>
<sequence>MKFLDPGNPFYRPLWRRVVIVAVCLGWAAVEFSRGANAWGALFLAAGLFAAWSLLIAWRPDDKG</sequence>
<feature type="transmembrane region" description="Helical" evidence="1">
    <location>
        <begin position="36"/>
        <end position="58"/>
    </location>
</feature>
<evidence type="ECO:0000313" key="3">
    <source>
        <dbReference type="Proteomes" id="UP000572377"/>
    </source>
</evidence>
<organism evidence="2 3">
    <name type="scientific">Halovulum dunhuangense</name>
    <dbReference type="NCBI Taxonomy" id="1505036"/>
    <lineage>
        <taxon>Bacteria</taxon>
        <taxon>Pseudomonadati</taxon>
        <taxon>Pseudomonadota</taxon>
        <taxon>Alphaproteobacteria</taxon>
        <taxon>Rhodobacterales</taxon>
        <taxon>Paracoccaceae</taxon>
        <taxon>Halovulum</taxon>
    </lineage>
</organism>
<keyword evidence="1" id="KW-0472">Membrane</keyword>
<name>A0A849L3W7_9RHOB</name>
<dbReference type="Proteomes" id="UP000572377">
    <property type="component" value="Unassembled WGS sequence"/>
</dbReference>
<dbReference type="AlphaFoldDB" id="A0A849L3W7"/>
<protein>
    <submittedName>
        <fullName evidence="2">DUF3329 domain-containing protein</fullName>
    </submittedName>
</protein>
<proteinExistence type="predicted"/>
<dbReference type="RefSeq" id="WP_171325039.1">
    <property type="nucleotide sequence ID" value="NZ_JABFBC010000001.1"/>
</dbReference>
<accession>A0A849L3W7</accession>
<keyword evidence="1" id="KW-1133">Transmembrane helix</keyword>
<reference evidence="2 3" key="1">
    <citation type="submission" date="2020-05" db="EMBL/GenBank/DDBJ databases">
        <title>Gimesia benthica sp. nov., a novel planctomycete isolated from a deep-sea water sample of the Northwest Indian Ocean.</title>
        <authorList>
            <person name="Wang J."/>
            <person name="Ruan C."/>
            <person name="Song L."/>
            <person name="Zhu Y."/>
            <person name="Li A."/>
            <person name="Zheng X."/>
            <person name="Wang L."/>
            <person name="Lu Z."/>
            <person name="Huang Y."/>
            <person name="Du W."/>
            <person name="Zhou Y."/>
            <person name="Huang L."/>
            <person name="Dai X."/>
        </authorList>
    </citation>
    <scope>NUCLEOTIDE SEQUENCE [LARGE SCALE GENOMIC DNA]</scope>
    <source>
        <strain evidence="2 3">YYQ-30</strain>
    </source>
</reference>
<evidence type="ECO:0000313" key="2">
    <source>
        <dbReference type="EMBL" id="NNU80851.1"/>
    </source>
</evidence>
<gene>
    <name evidence="2" type="ORF">HMH01_10415</name>
</gene>
<keyword evidence="1" id="KW-0812">Transmembrane</keyword>
<keyword evidence="3" id="KW-1185">Reference proteome</keyword>
<feature type="transmembrane region" description="Helical" evidence="1">
    <location>
        <begin position="14"/>
        <end position="30"/>
    </location>
</feature>
<dbReference type="EMBL" id="JABFBC010000001">
    <property type="protein sequence ID" value="NNU80851.1"/>
    <property type="molecule type" value="Genomic_DNA"/>
</dbReference>
<comment type="caution">
    <text evidence="2">The sequence shown here is derived from an EMBL/GenBank/DDBJ whole genome shotgun (WGS) entry which is preliminary data.</text>
</comment>